<keyword evidence="4 7" id="KW-0472">Membrane</keyword>
<evidence type="ECO:0000256" key="4">
    <source>
        <dbReference type="ARBA" id="ARBA00023136"/>
    </source>
</evidence>
<dbReference type="GO" id="GO:0043190">
    <property type="term" value="C:ATP-binding cassette (ABC) transporter complex"/>
    <property type="evidence" value="ECO:0007669"/>
    <property type="project" value="InterPro"/>
</dbReference>
<sequence>MSTFVPIQPDTAGADPRSTAGPAPKHRSATRRLVTTELRLLSREPFALTFVLVFPIVSMLIIGGSFGTQPDDAFPVNPSHWYVASYFTVVIGATGLIMLPVHIATYRERGVLRRFAASGFPRWSFALAQLMVGLTAIAISGALLLAVAAPVYGIPRVEDPVRVVAGVVVASVAFASIGVLLGTMLPSARAAQAVGLLLFFPSFLLGVGGPPPAVMSDALREISERLPLSLANQAIREPWLGIGDATVALVAVTVIAVGAMALAARRSAL</sequence>
<reference evidence="9 11" key="1">
    <citation type="submission" date="2019-05" db="EMBL/GenBank/DDBJ databases">
        <title>Mumia sp. nov., isolated from the intestinal contents of plateau pika (Ochotona curzoniae) in the Qinghai-Tibet plateau of China.</title>
        <authorList>
            <person name="Tian Z."/>
        </authorList>
    </citation>
    <scope>NUCLEOTIDE SEQUENCE [LARGE SCALE GENOMIC DNA]</scope>
    <source>
        <strain evidence="11">527</strain>
        <strain evidence="9">Z527</strain>
    </source>
</reference>
<dbReference type="GO" id="GO:0140359">
    <property type="term" value="F:ABC-type transporter activity"/>
    <property type="evidence" value="ECO:0007669"/>
    <property type="project" value="InterPro"/>
</dbReference>
<dbReference type="InterPro" id="IPR052902">
    <property type="entry name" value="ABC-2_transporter"/>
</dbReference>
<evidence type="ECO:0000256" key="1">
    <source>
        <dbReference type="ARBA" id="ARBA00004141"/>
    </source>
</evidence>
<proteinExistence type="predicted"/>
<feature type="transmembrane region" description="Helical" evidence="7">
    <location>
        <begin position="193"/>
        <end position="210"/>
    </location>
</feature>
<feature type="transmembrane region" description="Helical" evidence="7">
    <location>
        <begin position="79"/>
        <end position="104"/>
    </location>
</feature>
<dbReference type="PIRSF" id="PIRSF006648">
    <property type="entry name" value="DrrB"/>
    <property type="match status" value="1"/>
</dbReference>
<dbReference type="PANTHER" id="PTHR43027">
    <property type="entry name" value="DOXORUBICIN RESISTANCE ABC TRANSPORTER PERMEASE PROTEIN DRRC-RELATED"/>
    <property type="match status" value="1"/>
</dbReference>
<evidence type="ECO:0000256" key="6">
    <source>
        <dbReference type="SAM" id="MobiDB-lite"/>
    </source>
</evidence>
<feature type="domain" description="ABC-2 type transporter transmembrane" evidence="8">
    <location>
        <begin position="31"/>
        <end position="236"/>
    </location>
</feature>
<evidence type="ECO:0000256" key="3">
    <source>
        <dbReference type="ARBA" id="ARBA00022989"/>
    </source>
</evidence>
<dbReference type="InterPro" id="IPR000412">
    <property type="entry name" value="ABC_2_transport"/>
</dbReference>
<dbReference type="AlphaFoldDB" id="A0A5C4MYU7"/>
<keyword evidence="2 7" id="KW-0812">Transmembrane</keyword>
<feature type="transmembrane region" description="Helical" evidence="7">
    <location>
        <begin position="125"/>
        <end position="149"/>
    </location>
</feature>
<comment type="subcellular location">
    <subcellularLocation>
        <location evidence="1">Membrane</location>
        <topology evidence="1">Multi-pass membrane protein</topology>
    </subcellularLocation>
</comment>
<dbReference type="InterPro" id="IPR013525">
    <property type="entry name" value="ABC2_TM"/>
</dbReference>
<dbReference type="OrthoDB" id="3217868at2"/>
<evidence type="ECO:0000259" key="8">
    <source>
        <dbReference type="Pfam" id="PF01061"/>
    </source>
</evidence>
<evidence type="ECO:0000313" key="10">
    <source>
        <dbReference type="EMBL" id="TNC49678.1"/>
    </source>
</evidence>
<gene>
    <name evidence="10" type="ORF">FHE65_05225</name>
    <name evidence="9" type="ORF">FHE65_05665</name>
</gene>
<evidence type="ECO:0000313" key="11">
    <source>
        <dbReference type="Proteomes" id="UP000306740"/>
    </source>
</evidence>
<dbReference type="RefSeq" id="WP_139105426.1">
    <property type="nucleotide sequence ID" value="NZ_VDFR01000022.1"/>
</dbReference>
<feature type="transmembrane region" description="Helical" evidence="7">
    <location>
        <begin position="46"/>
        <end position="67"/>
    </location>
</feature>
<accession>A0A5C4MYU7</accession>
<dbReference type="GO" id="GO:0046677">
    <property type="term" value="P:response to antibiotic"/>
    <property type="evidence" value="ECO:0007669"/>
    <property type="project" value="UniProtKB-KW"/>
</dbReference>
<feature type="region of interest" description="Disordered" evidence="6">
    <location>
        <begin position="1"/>
        <end position="29"/>
    </location>
</feature>
<protein>
    <submittedName>
        <fullName evidence="9">ABC transporter permease</fullName>
    </submittedName>
</protein>
<dbReference type="PANTHER" id="PTHR43027:SF2">
    <property type="entry name" value="TRANSPORT PERMEASE PROTEIN"/>
    <property type="match status" value="1"/>
</dbReference>
<organism evidence="9 11">
    <name type="scientific">Mumia zhuanghuii</name>
    <dbReference type="NCBI Taxonomy" id="2585211"/>
    <lineage>
        <taxon>Bacteria</taxon>
        <taxon>Bacillati</taxon>
        <taxon>Actinomycetota</taxon>
        <taxon>Actinomycetes</taxon>
        <taxon>Propionibacteriales</taxon>
        <taxon>Nocardioidaceae</taxon>
        <taxon>Mumia</taxon>
    </lineage>
</organism>
<comment type="caution">
    <text evidence="9">The sequence shown here is derived from an EMBL/GenBank/DDBJ whole genome shotgun (WGS) entry which is preliminary data.</text>
</comment>
<evidence type="ECO:0000256" key="7">
    <source>
        <dbReference type="SAM" id="Phobius"/>
    </source>
</evidence>
<evidence type="ECO:0000256" key="5">
    <source>
        <dbReference type="ARBA" id="ARBA00023251"/>
    </source>
</evidence>
<evidence type="ECO:0000256" key="2">
    <source>
        <dbReference type="ARBA" id="ARBA00022692"/>
    </source>
</evidence>
<dbReference type="EMBL" id="VDFR01000026">
    <property type="protein sequence ID" value="TNC49299.1"/>
    <property type="molecule type" value="Genomic_DNA"/>
</dbReference>
<keyword evidence="3 7" id="KW-1133">Transmembrane helix</keyword>
<name>A0A5C4MYU7_9ACTN</name>
<evidence type="ECO:0000313" key="9">
    <source>
        <dbReference type="EMBL" id="TNC49299.1"/>
    </source>
</evidence>
<dbReference type="EMBL" id="VDFR01000022">
    <property type="protein sequence ID" value="TNC49678.1"/>
    <property type="molecule type" value="Genomic_DNA"/>
</dbReference>
<keyword evidence="5" id="KW-0046">Antibiotic resistance</keyword>
<dbReference type="Pfam" id="PF01061">
    <property type="entry name" value="ABC2_membrane"/>
    <property type="match status" value="1"/>
</dbReference>
<dbReference type="Proteomes" id="UP000306740">
    <property type="component" value="Unassembled WGS sequence"/>
</dbReference>
<feature type="transmembrane region" description="Helical" evidence="7">
    <location>
        <begin position="161"/>
        <end position="181"/>
    </location>
</feature>
<feature type="transmembrane region" description="Helical" evidence="7">
    <location>
        <begin position="245"/>
        <end position="264"/>
    </location>
</feature>